<dbReference type="AlphaFoldDB" id="G7ZB66"/>
<proteinExistence type="predicted"/>
<reference evidence="3" key="1">
    <citation type="journal article" date="2011" name="PLoS Genet.">
        <title>Azospirillum genomes reveal transition of bacteria from aquatic to terrestrial environments.</title>
        <authorList>
            <person name="Wisniewski-Dye F."/>
            <person name="Borziak K."/>
            <person name="Khalsa-Moyers G."/>
            <person name="Alexandre G."/>
            <person name="Sukharnikov L.O."/>
            <person name="Wuichet K."/>
            <person name="Hurst G.B."/>
            <person name="McDonald W.H."/>
            <person name="Robertson J.S."/>
            <person name="Barbe V."/>
            <person name="Calteau A."/>
            <person name="Rouy Z."/>
            <person name="Mangenot S."/>
            <person name="Prigent-Combaret C."/>
            <person name="Normand P."/>
            <person name="Boyer M."/>
            <person name="Siguier P."/>
            <person name="Dessaux Y."/>
            <person name="Elmerich C."/>
            <person name="Condemine G."/>
            <person name="Krishnen G."/>
            <person name="Kennedy I."/>
            <person name="Paterson A.H."/>
            <person name="Gonzalez V."/>
            <person name="Mavingui P."/>
            <person name="Zhulin I.B."/>
        </authorList>
    </citation>
    <scope>NUCLEOTIDE SEQUENCE [LARGE SCALE GENOMIC DNA]</scope>
    <source>
        <strain evidence="3">4B</strain>
    </source>
</reference>
<dbReference type="Proteomes" id="UP000005667">
    <property type="component" value="Plasmid AZO_p1"/>
</dbReference>
<feature type="compositionally biased region" description="Basic and acidic residues" evidence="1">
    <location>
        <begin position="85"/>
        <end position="101"/>
    </location>
</feature>
<accession>G7ZB66</accession>
<gene>
    <name evidence="2" type="ordered locus">AZOLI_p10165</name>
</gene>
<dbReference type="EMBL" id="FQ311869">
    <property type="protein sequence ID" value="CBS88466.1"/>
    <property type="molecule type" value="Genomic_DNA"/>
</dbReference>
<dbReference type="KEGG" id="ali:AZOLI_p10165"/>
<keyword evidence="3" id="KW-1185">Reference proteome</keyword>
<evidence type="ECO:0000256" key="1">
    <source>
        <dbReference type="SAM" id="MobiDB-lite"/>
    </source>
</evidence>
<keyword evidence="2" id="KW-0614">Plasmid</keyword>
<feature type="region of interest" description="Disordered" evidence="1">
    <location>
        <begin position="82"/>
        <end position="179"/>
    </location>
</feature>
<name>G7ZB66_AZOL4</name>
<evidence type="ECO:0000313" key="2">
    <source>
        <dbReference type="EMBL" id="CBS88466.1"/>
    </source>
</evidence>
<evidence type="ECO:0000313" key="3">
    <source>
        <dbReference type="Proteomes" id="UP000005667"/>
    </source>
</evidence>
<protein>
    <submittedName>
        <fullName evidence="2">Uncharacterized protein</fullName>
    </submittedName>
</protein>
<geneLocation type="plasmid" evidence="2 3">
    <name>AZO_p1</name>
</geneLocation>
<organism evidence="2 3">
    <name type="scientific">Azospirillum lipoferum (strain 4B)</name>
    <dbReference type="NCBI Taxonomy" id="862719"/>
    <lineage>
        <taxon>Bacteria</taxon>
        <taxon>Pseudomonadati</taxon>
        <taxon>Pseudomonadota</taxon>
        <taxon>Alphaproteobacteria</taxon>
        <taxon>Rhodospirillales</taxon>
        <taxon>Azospirillaceae</taxon>
        <taxon>Azospirillum</taxon>
    </lineage>
</organism>
<sequence length="179" mass="19486">MALDGTKVKANPALDANRIAGTIAEQISRMLTETEMADAQEDRQFGTEAGGPPMPKDLGCHVDRQARLKACPEKLEARATAVAARQKERIAAREVEEQETGKHKRGRKPKEPAPSVDPDALANPTEPARSSNGTGPGWCGCCARWHRPTPRTRRAPRRRASRQRRTRGCPMTSSSPASA</sequence>
<feature type="region of interest" description="Disordered" evidence="1">
    <location>
        <begin position="40"/>
        <end position="59"/>
    </location>
</feature>
<dbReference type="HOGENOM" id="CLU_1500588_0_0_5"/>
<feature type="compositionally biased region" description="Basic residues" evidence="1">
    <location>
        <begin position="144"/>
        <end position="167"/>
    </location>
</feature>